<evidence type="ECO:0000313" key="3">
    <source>
        <dbReference type="Proteomes" id="UP000078428"/>
    </source>
</evidence>
<keyword evidence="3" id="KW-1185">Reference proteome</keyword>
<dbReference type="OrthoDB" id="9965199at2"/>
<sequence length="84" mass="8870">MLRPIITALFILACGHALAGDLPAVGTRTIGSQTYFVDRNGMTVCKLREVSPGNWHVLDTRGMTVGTVTGSPGVPPVVLGPVRR</sequence>
<reference evidence="2 3" key="1">
    <citation type="submission" date="2016-04" db="EMBL/GenBank/DDBJ databases">
        <title>Draft genome sequence of freshwater magnetotactic bacteria Magnetospirillum marisnigri SP-1 and Magnetospirillum moscoviense BB-1.</title>
        <authorList>
            <person name="Koziaeva V."/>
            <person name="Dziuba M.V."/>
            <person name="Ivanov T.M."/>
            <person name="Kuznetsov B."/>
            <person name="Grouzdev D.S."/>
        </authorList>
    </citation>
    <scope>NUCLEOTIDE SEQUENCE [LARGE SCALE GENOMIC DNA]</scope>
    <source>
        <strain evidence="2 3">SP-1</strain>
    </source>
</reference>
<dbReference type="AlphaFoldDB" id="A0A178MX85"/>
<dbReference type="EMBL" id="LWQT01000037">
    <property type="protein sequence ID" value="OAN54019.1"/>
    <property type="molecule type" value="Genomic_DNA"/>
</dbReference>
<accession>A0A178MX85</accession>
<keyword evidence="1" id="KW-0732">Signal</keyword>
<dbReference type="RefSeq" id="WP_068489636.1">
    <property type="nucleotide sequence ID" value="NZ_LWQT01000037.1"/>
</dbReference>
<dbReference type="Proteomes" id="UP000078428">
    <property type="component" value="Unassembled WGS sequence"/>
</dbReference>
<gene>
    <name evidence="2" type="ORF">A6A04_12290</name>
</gene>
<organism evidence="2 3">
    <name type="scientific">Paramagnetospirillum marisnigri</name>
    <dbReference type="NCBI Taxonomy" id="1285242"/>
    <lineage>
        <taxon>Bacteria</taxon>
        <taxon>Pseudomonadati</taxon>
        <taxon>Pseudomonadota</taxon>
        <taxon>Alphaproteobacteria</taxon>
        <taxon>Rhodospirillales</taxon>
        <taxon>Magnetospirillaceae</taxon>
        <taxon>Paramagnetospirillum</taxon>
    </lineage>
</organism>
<evidence type="ECO:0000313" key="2">
    <source>
        <dbReference type="EMBL" id="OAN54019.1"/>
    </source>
</evidence>
<name>A0A178MX85_9PROT</name>
<comment type="caution">
    <text evidence="2">The sequence shown here is derived from an EMBL/GenBank/DDBJ whole genome shotgun (WGS) entry which is preliminary data.</text>
</comment>
<feature type="signal peptide" evidence="1">
    <location>
        <begin position="1"/>
        <end position="19"/>
    </location>
</feature>
<proteinExistence type="predicted"/>
<protein>
    <submittedName>
        <fullName evidence="2">Uncharacterized protein</fullName>
    </submittedName>
</protein>
<feature type="chain" id="PRO_5008092317" evidence="1">
    <location>
        <begin position="20"/>
        <end position="84"/>
    </location>
</feature>
<evidence type="ECO:0000256" key="1">
    <source>
        <dbReference type="SAM" id="SignalP"/>
    </source>
</evidence>